<dbReference type="PANTHER" id="PTHR30441:SF8">
    <property type="entry name" value="DUF748 DOMAIN-CONTAINING PROTEIN"/>
    <property type="match status" value="1"/>
</dbReference>
<keyword evidence="2" id="KW-1185">Reference proteome</keyword>
<accession>A0AA48GTQ4</accession>
<dbReference type="EMBL" id="AP027080">
    <property type="protein sequence ID" value="BDU73877.1"/>
    <property type="molecule type" value="Genomic_DNA"/>
</dbReference>
<name>A0AA48GTQ4_9BACT</name>
<evidence type="ECO:0000313" key="1">
    <source>
        <dbReference type="EMBL" id="BDU73877.1"/>
    </source>
</evidence>
<sequence length="924" mass="99657">MNTSNLLRRVLGRRWVQVLGLLVVLYAAAGFLLAPALIRAQLPKRLGPLLHREVTAARVRVNPFALSVTLDGFLVKDKDGSALLGWDRLYVNLGAESLFRLAPVFQEIRLEGFHAHVALDRDGNPTFQDLLAPSPEPAKPAGPLPDLRIHKLTVVRAQVVFADRSTTPAFTTTLGPLSLDLDAFRLKPDSNNPYAFTGRTERGETFGWRGHFFVGPLRSQGSFFVGGLNLPKYAPYYRDQMGVDVLSGSLDLKAEYELLWGEGRHALRLHRGEAGLDRLSLGEAGVPGSAVDLAEVRLRGLEADLLESKVHVASLAVRNGSLKVERNAAGAINLMRMATPRVPPKPKKAEPFTFDLDELRVENQAIAFRDLVPRRPVNLALDQLNLTVRNFSMDPEKRCDVDLGLRWNGRGRILATGSAAPLKSAGSLELKVDDLDLAPLDGYAAPEATLVAGRLGLAGHADFDVPASRHAFRGQAHVDGFKATAGNADVAWDALRVAGIRATSSPMALSTGAVDWERPAFRFVRTAEPAPAPPAGKAAQAPAAPVKAEIGAFRFKGGSFTFLDRTLQPVVALSLDHVDGQVGRLSSDPGSRASMELKALVDGAAPLTAKGTVNLLSQAAYTDLTLVMGGMDLSPLGPYAGRYVGYGIEKGKLQLDLKYLVQDRKLEGENRIRMDQFTLGEAVDSPEAMHVPVKLGLALLRDRHGLIDLDVPVRGDLASPDFRLGRVIWRAIINVFAKIATSPFALIGKAFGGGDADLSLLAFAPGADAVDPQGAKVLETLEKGLFERPGLRLEMEGTASEGDVPALKLAELEASLARLKGQPLAPGERPKFLRAAYLQAFPPPKDPKEAKAAPEPAAGDMEARLLARIDVDAAALRLLARRRVQGARDRLLASGRVPEDRVFIVDGGERARKEGGSRVYFQLK</sequence>
<dbReference type="KEGG" id="msil:METEAL_30510"/>
<evidence type="ECO:0008006" key="3">
    <source>
        <dbReference type="Google" id="ProtNLM"/>
    </source>
</evidence>
<dbReference type="RefSeq" id="WP_316412544.1">
    <property type="nucleotide sequence ID" value="NZ_AP027080.1"/>
</dbReference>
<dbReference type="GO" id="GO:0090313">
    <property type="term" value="P:regulation of protein targeting to membrane"/>
    <property type="evidence" value="ECO:0007669"/>
    <property type="project" value="TreeGrafter"/>
</dbReference>
<dbReference type="InterPro" id="IPR052894">
    <property type="entry name" value="AsmA-related"/>
</dbReference>
<reference evidence="2" key="1">
    <citation type="journal article" date="2023" name="Int. J. Syst. Evol. Microbiol.">
        <title>Mesoterricola silvestris gen. nov., sp. nov., Mesoterricola sediminis sp. nov., Geothrix oryzae sp. nov., Geothrix edaphica sp. nov., Geothrix rubra sp. nov., and Geothrix limicola sp. nov., six novel members of Acidobacteriota isolated from soils.</title>
        <authorList>
            <person name="Itoh H."/>
            <person name="Sugisawa Y."/>
            <person name="Mise K."/>
            <person name="Xu Z."/>
            <person name="Kuniyasu M."/>
            <person name="Ushijima N."/>
            <person name="Kawano K."/>
            <person name="Kobayashi E."/>
            <person name="Shiratori Y."/>
            <person name="Masuda Y."/>
            <person name="Senoo K."/>
        </authorList>
    </citation>
    <scope>NUCLEOTIDE SEQUENCE [LARGE SCALE GENOMIC DNA]</scope>
    <source>
        <strain evidence="2">W79</strain>
    </source>
</reference>
<dbReference type="Proteomes" id="UP001238179">
    <property type="component" value="Chromosome"/>
</dbReference>
<dbReference type="Pfam" id="PF05359">
    <property type="entry name" value="DUF748"/>
    <property type="match status" value="2"/>
</dbReference>
<dbReference type="PANTHER" id="PTHR30441">
    <property type="entry name" value="DUF748 DOMAIN-CONTAINING PROTEIN"/>
    <property type="match status" value="1"/>
</dbReference>
<proteinExistence type="predicted"/>
<dbReference type="GO" id="GO:0005886">
    <property type="term" value="C:plasma membrane"/>
    <property type="evidence" value="ECO:0007669"/>
    <property type="project" value="TreeGrafter"/>
</dbReference>
<organism evidence="1 2">
    <name type="scientific">Mesoterricola silvestris</name>
    <dbReference type="NCBI Taxonomy" id="2927979"/>
    <lineage>
        <taxon>Bacteria</taxon>
        <taxon>Pseudomonadati</taxon>
        <taxon>Acidobacteriota</taxon>
        <taxon>Holophagae</taxon>
        <taxon>Holophagales</taxon>
        <taxon>Holophagaceae</taxon>
        <taxon>Mesoterricola</taxon>
    </lineage>
</organism>
<gene>
    <name evidence="1" type="ORF">METEAL_30510</name>
</gene>
<dbReference type="AlphaFoldDB" id="A0AA48GTQ4"/>
<evidence type="ECO:0000313" key="2">
    <source>
        <dbReference type="Proteomes" id="UP001238179"/>
    </source>
</evidence>
<protein>
    <recommendedName>
        <fullName evidence="3">DUF748 domain-containing protein</fullName>
    </recommendedName>
</protein>
<dbReference type="InterPro" id="IPR008023">
    <property type="entry name" value="DUF748"/>
</dbReference>